<dbReference type="InterPro" id="IPR055060">
    <property type="entry name" value="ACOX_C_alpha1"/>
</dbReference>
<dbReference type="Gene3D" id="2.40.110.10">
    <property type="entry name" value="Butyryl-CoA Dehydrogenase, subunit A, domain 2"/>
    <property type="match status" value="1"/>
</dbReference>
<dbReference type="GO" id="GO:0071949">
    <property type="term" value="F:FAD binding"/>
    <property type="evidence" value="ECO:0007669"/>
    <property type="project" value="InterPro"/>
</dbReference>
<dbReference type="GO" id="GO:0055088">
    <property type="term" value="P:lipid homeostasis"/>
    <property type="evidence" value="ECO:0007669"/>
    <property type="project" value="TreeGrafter"/>
</dbReference>
<evidence type="ECO:0000256" key="2">
    <source>
        <dbReference type="ARBA" id="ARBA00004275"/>
    </source>
</evidence>
<reference evidence="13 14" key="1">
    <citation type="journal article" date="2019" name="Commun. Biol.">
        <title>The bagworm genome reveals a unique fibroin gene that provides high tensile strength.</title>
        <authorList>
            <person name="Kono N."/>
            <person name="Nakamura H."/>
            <person name="Ohtoshi R."/>
            <person name="Tomita M."/>
            <person name="Numata K."/>
            <person name="Arakawa K."/>
        </authorList>
    </citation>
    <scope>NUCLEOTIDE SEQUENCE [LARGE SCALE GENOMIC DNA]</scope>
</reference>
<evidence type="ECO:0000256" key="3">
    <source>
        <dbReference type="ARBA" id="ARBA00006288"/>
    </source>
</evidence>
<dbReference type="Pfam" id="PF01756">
    <property type="entry name" value="ACOX"/>
    <property type="match status" value="1"/>
</dbReference>
<evidence type="ECO:0000256" key="6">
    <source>
        <dbReference type="ARBA" id="ARBA00022832"/>
    </source>
</evidence>
<name>A0A4C1ZIJ4_EUMVA</name>
<keyword evidence="8" id="KW-0443">Lipid metabolism</keyword>
<evidence type="ECO:0000256" key="1">
    <source>
        <dbReference type="ARBA" id="ARBA00001974"/>
    </source>
</evidence>
<dbReference type="AlphaFoldDB" id="A0A4C1ZIJ4"/>
<dbReference type="OrthoDB" id="538336at2759"/>
<dbReference type="InterPro" id="IPR029526">
    <property type="entry name" value="PGBD"/>
</dbReference>
<keyword evidence="6" id="KW-0276">Fatty acid metabolism</keyword>
<keyword evidence="9" id="KW-0576">Peroxisome</keyword>
<dbReference type="GO" id="GO:0005504">
    <property type="term" value="F:fatty acid binding"/>
    <property type="evidence" value="ECO:0007669"/>
    <property type="project" value="TreeGrafter"/>
</dbReference>
<comment type="subcellular location">
    <subcellularLocation>
        <location evidence="2">Peroxisome</location>
    </subcellularLocation>
</comment>
<comment type="similarity">
    <text evidence="3">Belongs to the acyl-CoA oxidase family.</text>
</comment>
<evidence type="ECO:0000313" key="14">
    <source>
        <dbReference type="Proteomes" id="UP000299102"/>
    </source>
</evidence>
<keyword evidence="14" id="KW-1185">Reference proteome</keyword>
<evidence type="ECO:0000256" key="7">
    <source>
        <dbReference type="ARBA" id="ARBA00023002"/>
    </source>
</evidence>
<dbReference type="EMBL" id="BGZK01001795">
    <property type="protein sequence ID" value="GBP86437.1"/>
    <property type="molecule type" value="Genomic_DNA"/>
</dbReference>
<sequence length="652" mass="74446">MEEARCELQDNDWYMTMEELDAFIAVLYIRGAIGAHNLDLDSLWSIKWGNPIIKATMSRNRFREIMKYLRFDHKSSRRQRLNEDKFAMISDICYEFIANAQACYIPGPYITIDEQLFPSKCRCRFTQFIRSKPDKYGQKFWMAVDKDANYIINAFPYLGKDDHKPNGERLGDWVVKKLMEPYINKGRTCTHTLLFAQLITPDRTNHGLHGFVVPIRDPDTLETFVIFNQYRIPRENLLNRTADVTPDGQYESSFSDPSRILGAALENLSAGRIGIMQESCLTLASAAAIAVRYAATRRQFGDEDNEIPLLEYELHQWRLFGHVAAAVVFRIYVESFTRIYLNIVEKSLAGLQMEDLSDAVSEIHAMVSSSKPLLSWRALDAVQQCREACGGHGYLKCANFGDLRNNHEPTVTYEGDNNVLSQQAGNWLLRQQASAAAGRAVSTPLGTVAFLASKERILKETFKNIDTGSLRNRNFITSTYQWLLCWLLQETNNKYDQELAKGLSKFHAKAKSQVYRWRELTCAYAEYLVLIFTWESIDKKEPSLRPVLERLAIFYGLWALDKHLVLLYEGGFATGGNLSRLLRQAILEACAQLKDDVVTVVDALAPTDFVLNSVLGKSDGNLYQNLQKQLFHSPGAMERASWWKDILPHSKL</sequence>
<dbReference type="GO" id="GO:0016402">
    <property type="term" value="F:pristanoyl-CoA oxidase activity"/>
    <property type="evidence" value="ECO:0007669"/>
    <property type="project" value="TreeGrafter"/>
</dbReference>
<dbReference type="PANTHER" id="PTHR10909">
    <property type="entry name" value="ELECTRON TRANSPORT OXIDOREDUCTASE"/>
    <property type="match status" value="1"/>
</dbReference>
<dbReference type="InterPro" id="IPR036250">
    <property type="entry name" value="AcylCo_DH-like_C"/>
</dbReference>
<evidence type="ECO:0000256" key="9">
    <source>
        <dbReference type="ARBA" id="ARBA00023140"/>
    </source>
</evidence>
<evidence type="ECO:0000313" key="13">
    <source>
        <dbReference type="EMBL" id="GBP86437.1"/>
    </source>
</evidence>
<dbReference type="GO" id="GO:0033540">
    <property type="term" value="P:fatty acid beta-oxidation using acyl-CoA oxidase"/>
    <property type="evidence" value="ECO:0007669"/>
    <property type="project" value="TreeGrafter"/>
</dbReference>
<dbReference type="FunFam" id="1.20.140.10:FF:000010">
    <property type="entry name" value="Acyl-coenzyme A oxidase"/>
    <property type="match status" value="1"/>
</dbReference>
<feature type="domain" description="PiggyBac transposable element-derived protein" evidence="11">
    <location>
        <begin position="15"/>
        <end position="188"/>
    </location>
</feature>
<accession>A0A4C1ZIJ4</accession>
<gene>
    <name evidence="13" type="primary">Acox3</name>
    <name evidence="13" type="ORF">EVAR_60936_1</name>
</gene>
<dbReference type="Proteomes" id="UP000299102">
    <property type="component" value="Unassembled WGS sequence"/>
</dbReference>
<comment type="cofactor">
    <cofactor evidence="1">
        <name>FAD</name>
        <dbReference type="ChEBI" id="CHEBI:57692"/>
    </cofactor>
</comment>
<protein>
    <submittedName>
        <fullName evidence="13">Peroxisomal acyl-coenzyme A oxidase 3</fullName>
    </submittedName>
</protein>
<organism evidence="13 14">
    <name type="scientific">Eumeta variegata</name>
    <name type="common">Bagworm moth</name>
    <name type="synonym">Eumeta japonica</name>
    <dbReference type="NCBI Taxonomy" id="151549"/>
    <lineage>
        <taxon>Eukaryota</taxon>
        <taxon>Metazoa</taxon>
        <taxon>Ecdysozoa</taxon>
        <taxon>Arthropoda</taxon>
        <taxon>Hexapoda</taxon>
        <taxon>Insecta</taxon>
        <taxon>Pterygota</taxon>
        <taxon>Neoptera</taxon>
        <taxon>Endopterygota</taxon>
        <taxon>Lepidoptera</taxon>
        <taxon>Glossata</taxon>
        <taxon>Ditrysia</taxon>
        <taxon>Tineoidea</taxon>
        <taxon>Psychidae</taxon>
        <taxon>Oiketicinae</taxon>
        <taxon>Eumeta</taxon>
    </lineage>
</organism>
<dbReference type="SUPFAM" id="SSF56645">
    <property type="entry name" value="Acyl-CoA dehydrogenase NM domain-like"/>
    <property type="match status" value="1"/>
</dbReference>
<evidence type="ECO:0000259" key="12">
    <source>
        <dbReference type="Pfam" id="PF22924"/>
    </source>
</evidence>
<dbReference type="STRING" id="151549.A0A4C1ZIJ4"/>
<feature type="domain" description="Acyl-CoA oxidase C-terminal" evidence="10">
    <location>
        <begin position="475"/>
        <end position="647"/>
    </location>
</feature>
<evidence type="ECO:0000256" key="8">
    <source>
        <dbReference type="ARBA" id="ARBA00023098"/>
    </source>
</evidence>
<dbReference type="InterPro" id="IPR009100">
    <property type="entry name" value="AcylCoA_DH/oxidase_NM_dom_sf"/>
</dbReference>
<dbReference type="InterPro" id="IPR012258">
    <property type="entry name" value="Acyl-CoA_oxidase"/>
</dbReference>
<dbReference type="FunFam" id="1.20.140.10:FF:000007">
    <property type="entry name" value="Acyl-coenzyme A oxidase"/>
    <property type="match status" value="1"/>
</dbReference>
<evidence type="ECO:0000259" key="10">
    <source>
        <dbReference type="Pfam" id="PF01756"/>
    </source>
</evidence>
<evidence type="ECO:0000259" key="11">
    <source>
        <dbReference type="Pfam" id="PF13843"/>
    </source>
</evidence>
<keyword evidence="5" id="KW-0274">FAD</keyword>
<comment type="caution">
    <text evidence="13">The sequence shown here is derived from an EMBL/GenBank/DDBJ whole genome shotgun (WGS) entry which is preliminary data.</text>
</comment>
<dbReference type="Pfam" id="PF13843">
    <property type="entry name" value="DDE_Tnp_1_7"/>
    <property type="match status" value="1"/>
</dbReference>
<dbReference type="Gene3D" id="1.20.140.10">
    <property type="entry name" value="Butyryl-CoA Dehydrogenase, subunit A, domain 3"/>
    <property type="match status" value="2"/>
</dbReference>
<keyword evidence="7" id="KW-0560">Oxidoreductase</keyword>
<dbReference type="SUPFAM" id="SSF47203">
    <property type="entry name" value="Acyl-CoA dehydrogenase C-terminal domain-like"/>
    <property type="match status" value="2"/>
</dbReference>
<dbReference type="PANTHER" id="PTHR10909:SF223">
    <property type="entry name" value="ACYL-COENZYME A OXIDASE"/>
    <property type="match status" value="1"/>
</dbReference>
<evidence type="ECO:0000256" key="4">
    <source>
        <dbReference type="ARBA" id="ARBA00022630"/>
    </source>
</evidence>
<feature type="domain" description="Acyl-CoA oxidase C-alpha1" evidence="12">
    <location>
        <begin position="268"/>
        <end position="429"/>
    </location>
</feature>
<evidence type="ECO:0000256" key="5">
    <source>
        <dbReference type="ARBA" id="ARBA00022827"/>
    </source>
</evidence>
<keyword evidence="4" id="KW-0285">Flavoprotein</keyword>
<proteinExistence type="inferred from homology"/>
<dbReference type="Pfam" id="PF22924">
    <property type="entry name" value="ACOX_C_alpha1"/>
    <property type="match status" value="1"/>
</dbReference>
<dbReference type="GO" id="GO:0005777">
    <property type="term" value="C:peroxisome"/>
    <property type="evidence" value="ECO:0007669"/>
    <property type="project" value="UniProtKB-SubCell"/>
</dbReference>
<dbReference type="InterPro" id="IPR046373">
    <property type="entry name" value="Acyl-CoA_Oxase/DH_mid-dom_sf"/>
</dbReference>
<dbReference type="InterPro" id="IPR002655">
    <property type="entry name" value="Acyl-CoA_oxidase_C"/>
</dbReference>